<evidence type="ECO:0000313" key="3">
    <source>
        <dbReference type="Proteomes" id="UP000178017"/>
    </source>
</evidence>
<dbReference type="AlphaFoldDB" id="A0A1F5MK47"/>
<protein>
    <recommendedName>
        <fullName evidence="4">Dockerin domain-containing protein</fullName>
    </recommendedName>
</protein>
<evidence type="ECO:0000313" key="2">
    <source>
        <dbReference type="EMBL" id="OGE65723.1"/>
    </source>
</evidence>
<dbReference type="SUPFAM" id="SSF81296">
    <property type="entry name" value="E set domains"/>
    <property type="match status" value="1"/>
</dbReference>
<dbReference type="InterPro" id="IPR036439">
    <property type="entry name" value="Dockerin_dom_sf"/>
</dbReference>
<feature type="region of interest" description="Disordered" evidence="1">
    <location>
        <begin position="490"/>
        <end position="520"/>
    </location>
</feature>
<dbReference type="InterPro" id="IPR014756">
    <property type="entry name" value="Ig_E-set"/>
</dbReference>
<dbReference type="GO" id="GO:0000272">
    <property type="term" value="P:polysaccharide catabolic process"/>
    <property type="evidence" value="ECO:0007669"/>
    <property type="project" value="InterPro"/>
</dbReference>
<proteinExistence type="predicted"/>
<dbReference type="Gene3D" id="2.60.40.10">
    <property type="entry name" value="Immunoglobulins"/>
    <property type="match status" value="1"/>
</dbReference>
<sequence>MQMMLNWKSAVNLLLLAVLLFAIPVAVTLMRQEQIFKSKATVETITFAGSNVQLKNGKIVAVDKDIQVKVISPFEEVEAPAADIAAENPFSPAQPGDGDNVTIRFTKNTKANFVMPLIDSADPATQSSPIQLGPLGSCPVDGCIFTWPSTHARHTPGTHTLGVLPYYCESGTFSSECVKGVADYGDRITISGIAAGGETLTPTTVPSSTTCSSIGGSCVNSNRITASGQTCFTERKDLNGNCTGNYPYCYTNCQTSSRTPSVSIRSGVAGMESTIRDNQNLVINFNRNTDVNAVNIIIDGVEEGAPLQKTFSLTGGASDITWPNTHSKHTQGAHTVGIKGYYCPDATLQGCTPSGVDTRTVTIISNGQSGVIKLEIGLGRVLAYLRTLLPKFEMAKEVYATATCETGGVYSSCKLDCPGTESAYGSYCYYSTKSNAEQGTCEGVCPPVPTTVPPSPTRSPVNCRIYYAEPEENCIPGTYMTDEERAARDPFRRTPTPTQPAGTTITLGVSSPTPGTSSPVPQVILAPLRTRTEAPAGTDTKFYKISEVNSDAAWSVTTAHAYTVEGENISDYQFTPVVCVTTPCDTYPRGNRRVYVQFIGQKPNSGGEYKEVWSADIVLGLKPVITSAACSVPGTGTGTSLTLKGQHFADEAGSVTLGGVAVTVPTGSWNNLEIVANSTQGVTEDKDVVVTTLDGQASDPIKCGVGKSIIDFKAMLSCRSSEKPLSVADVEIQEDTPQSKSVYKKQAVEFDAEGRPQGLIPELTEGKSYKIIVKTLNALSKVVKFTAGVGTSGLETMSLPLGDVAPDRGDCQINQLDRSRLLSEWAAGQDSTKKSDLNLDGRVNSLDYSCLMSNFRKECERI</sequence>
<accession>A0A1F5MK47</accession>
<feature type="compositionally biased region" description="Polar residues" evidence="1">
    <location>
        <begin position="495"/>
        <end position="507"/>
    </location>
</feature>
<feature type="compositionally biased region" description="Low complexity" evidence="1">
    <location>
        <begin position="508"/>
        <end position="520"/>
    </location>
</feature>
<evidence type="ECO:0008006" key="4">
    <source>
        <dbReference type="Google" id="ProtNLM"/>
    </source>
</evidence>
<dbReference type="SUPFAM" id="SSF63446">
    <property type="entry name" value="Type I dockerin domain"/>
    <property type="match status" value="1"/>
</dbReference>
<gene>
    <name evidence="2" type="ORF">A3B49_02610</name>
</gene>
<dbReference type="EMBL" id="MFDO01000009">
    <property type="protein sequence ID" value="OGE65723.1"/>
    <property type="molecule type" value="Genomic_DNA"/>
</dbReference>
<reference evidence="2 3" key="1">
    <citation type="journal article" date="2016" name="Nat. Commun.">
        <title>Thousands of microbial genomes shed light on interconnected biogeochemical processes in an aquifer system.</title>
        <authorList>
            <person name="Anantharaman K."/>
            <person name="Brown C.T."/>
            <person name="Hug L.A."/>
            <person name="Sharon I."/>
            <person name="Castelle C.J."/>
            <person name="Probst A.J."/>
            <person name="Thomas B.C."/>
            <person name="Singh A."/>
            <person name="Wilkins M.J."/>
            <person name="Karaoz U."/>
            <person name="Brodie E.L."/>
            <person name="Williams K.H."/>
            <person name="Hubbard S.S."/>
            <person name="Banfield J.F."/>
        </authorList>
    </citation>
    <scope>NUCLEOTIDE SEQUENCE [LARGE SCALE GENOMIC DNA]</scope>
</reference>
<dbReference type="InterPro" id="IPR013783">
    <property type="entry name" value="Ig-like_fold"/>
</dbReference>
<dbReference type="Proteomes" id="UP000178017">
    <property type="component" value="Unassembled WGS sequence"/>
</dbReference>
<evidence type="ECO:0000256" key="1">
    <source>
        <dbReference type="SAM" id="MobiDB-lite"/>
    </source>
</evidence>
<comment type="caution">
    <text evidence="2">The sequence shown here is derived from an EMBL/GenBank/DDBJ whole genome shotgun (WGS) entry which is preliminary data.</text>
</comment>
<organism evidence="2 3">
    <name type="scientific">Candidatus Daviesbacteria bacterium RIFCSPLOWO2_01_FULL_40_24</name>
    <dbReference type="NCBI Taxonomy" id="1797787"/>
    <lineage>
        <taxon>Bacteria</taxon>
        <taxon>Candidatus Daviesiibacteriota</taxon>
    </lineage>
</organism>
<name>A0A1F5MK47_9BACT</name>